<dbReference type="Gene3D" id="3.40.50.150">
    <property type="entry name" value="Vaccinia Virus protein VP39"/>
    <property type="match status" value="1"/>
</dbReference>
<name>A0A6B8RM36_9BACL</name>
<gene>
    <name evidence="1" type="ORF">EHS13_22515</name>
</gene>
<dbReference type="RefSeq" id="WP_155702566.1">
    <property type="nucleotide sequence ID" value="NZ_CP034235.1"/>
</dbReference>
<organism evidence="1 2">
    <name type="scientific">Paenibacillus psychroresistens</name>
    <dbReference type="NCBI Taxonomy" id="1778678"/>
    <lineage>
        <taxon>Bacteria</taxon>
        <taxon>Bacillati</taxon>
        <taxon>Bacillota</taxon>
        <taxon>Bacilli</taxon>
        <taxon>Bacillales</taxon>
        <taxon>Paenibacillaceae</taxon>
        <taxon>Paenibacillus</taxon>
    </lineage>
</organism>
<evidence type="ECO:0000313" key="1">
    <source>
        <dbReference type="EMBL" id="QGQ97461.1"/>
    </source>
</evidence>
<accession>A0A6B8RM36</accession>
<dbReference type="EMBL" id="CP034235">
    <property type="protein sequence ID" value="QGQ97461.1"/>
    <property type="molecule type" value="Genomic_DNA"/>
</dbReference>
<dbReference type="OrthoDB" id="9787807at2"/>
<dbReference type="InterPro" id="IPR029063">
    <property type="entry name" value="SAM-dependent_MTases_sf"/>
</dbReference>
<keyword evidence="1" id="KW-0808">Transferase</keyword>
<sequence length="236" mass="26796">MNEPRKFYEQVGVAMTCRSYTEYEKMFVLNEEELQNGVILDIAAGASSFTAVAKSKGFKAIAVDPLYLKSVPDMAEFGLNEITSSTDKLSKLTQAFDWSYYGSPELHRENRLRSLDVFMNDYARADANLTYFTSALPVLSFASNTFSLILCSHFLFLYQEQFDYSFHINAVIEMLRVCQVGGQIRIYPIYDFKGLPFPNLQKLMNQIQEHGAIAELAPSQLPFIPGSTHYLKISKL</sequence>
<evidence type="ECO:0000313" key="2">
    <source>
        <dbReference type="Proteomes" id="UP000426246"/>
    </source>
</evidence>
<reference evidence="2" key="1">
    <citation type="submission" date="2018-11" db="EMBL/GenBank/DDBJ databases">
        <title>Complete genome sequence of Paenibacillus sp. ML311-T8.</title>
        <authorList>
            <person name="Nam Y.-D."/>
            <person name="Kang J."/>
            <person name="Chung W.-H."/>
            <person name="Park Y.S."/>
        </authorList>
    </citation>
    <scope>NUCLEOTIDE SEQUENCE [LARGE SCALE GENOMIC DNA]</scope>
    <source>
        <strain evidence="2">ML311-T8</strain>
    </source>
</reference>
<dbReference type="AlphaFoldDB" id="A0A6B8RM36"/>
<protein>
    <submittedName>
        <fullName evidence="1">Methylase</fullName>
    </submittedName>
</protein>
<proteinExistence type="predicted"/>
<keyword evidence="1" id="KW-0489">Methyltransferase</keyword>
<dbReference type="Proteomes" id="UP000426246">
    <property type="component" value="Chromosome"/>
</dbReference>
<dbReference type="GO" id="GO:0032259">
    <property type="term" value="P:methylation"/>
    <property type="evidence" value="ECO:0007669"/>
    <property type="project" value="UniProtKB-KW"/>
</dbReference>
<dbReference type="SUPFAM" id="SSF53335">
    <property type="entry name" value="S-adenosyl-L-methionine-dependent methyltransferases"/>
    <property type="match status" value="1"/>
</dbReference>
<dbReference type="GO" id="GO:0008168">
    <property type="term" value="F:methyltransferase activity"/>
    <property type="evidence" value="ECO:0007669"/>
    <property type="project" value="UniProtKB-KW"/>
</dbReference>
<keyword evidence="2" id="KW-1185">Reference proteome</keyword>
<dbReference type="KEGG" id="ppsc:EHS13_22515"/>